<keyword evidence="3" id="KW-0547">Nucleotide-binding</keyword>
<evidence type="ECO:0000313" key="9">
    <source>
        <dbReference type="EMBL" id="MBO0481443.1"/>
    </source>
</evidence>
<dbReference type="InterPro" id="IPR050683">
    <property type="entry name" value="Bact_Polysacc_Export_ATP-bd"/>
</dbReference>
<dbReference type="SUPFAM" id="SSF54106">
    <property type="entry name" value="LysM domain"/>
    <property type="match status" value="1"/>
</dbReference>
<dbReference type="PROSITE" id="PS00211">
    <property type="entry name" value="ABC_TRANSPORTER_1"/>
    <property type="match status" value="1"/>
</dbReference>
<feature type="compositionally biased region" description="Low complexity" evidence="6">
    <location>
        <begin position="366"/>
        <end position="389"/>
    </location>
</feature>
<keyword evidence="4 9" id="KW-0067">ATP-binding</keyword>
<dbReference type="CDD" id="cd03220">
    <property type="entry name" value="ABC_KpsT_Wzt"/>
    <property type="match status" value="1"/>
</dbReference>
<dbReference type="Gene3D" id="3.10.350.10">
    <property type="entry name" value="LysM domain"/>
    <property type="match status" value="1"/>
</dbReference>
<dbReference type="InterPro" id="IPR003593">
    <property type="entry name" value="AAA+_ATPase"/>
</dbReference>
<protein>
    <submittedName>
        <fullName evidence="9">ATP-binding cassette domain-containing protein</fullName>
    </submittedName>
</protein>
<evidence type="ECO:0000259" key="7">
    <source>
        <dbReference type="PROSITE" id="PS50893"/>
    </source>
</evidence>
<dbReference type="InterPro" id="IPR018392">
    <property type="entry name" value="LysM"/>
</dbReference>
<evidence type="ECO:0000256" key="5">
    <source>
        <dbReference type="SAM" id="Coils"/>
    </source>
</evidence>
<evidence type="ECO:0000259" key="8">
    <source>
        <dbReference type="PROSITE" id="PS51782"/>
    </source>
</evidence>
<feature type="compositionally biased region" description="Basic and acidic residues" evidence="6">
    <location>
        <begin position="353"/>
        <end position="365"/>
    </location>
</feature>
<dbReference type="Gene3D" id="3.40.50.300">
    <property type="entry name" value="P-loop containing nucleotide triphosphate hydrolases"/>
    <property type="match status" value="1"/>
</dbReference>
<accession>A0ABS3HYA5</accession>
<dbReference type="CDD" id="cd00118">
    <property type="entry name" value="LysM"/>
    <property type="match status" value="1"/>
</dbReference>
<organism evidence="9 10">
    <name type="scientific">Candidatus Enterococcus courvalinii</name>
    <dbReference type="NCBI Taxonomy" id="2815329"/>
    <lineage>
        <taxon>Bacteria</taxon>
        <taxon>Bacillati</taxon>
        <taxon>Bacillota</taxon>
        <taxon>Bacilli</taxon>
        <taxon>Lactobacillales</taxon>
        <taxon>Enterococcaceae</taxon>
        <taxon>Enterococcus</taxon>
    </lineage>
</organism>
<dbReference type="PANTHER" id="PTHR46743:SF2">
    <property type="entry name" value="TEICHOIC ACIDS EXPORT ATP-BINDING PROTEIN TAGH"/>
    <property type="match status" value="1"/>
</dbReference>
<evidence type="ECO:0000256" key="1">
    <source>
        <dbReference type="ARBA" id="ARBA00005417"/>
    </source>
</evidence>
<dbReference type="PANTHER" id="PTHR46743">
    <property type="entry name" value="TEICHOIC ACIDS EXPORT ATP-BINDING PROTEIN TAGH"/>
    <property type="match status" value="1"/>
</dbReference>
<dbReference type="EMBL" id="JAFLWI010000004">
    <property type="protein sequence ID" value="MBO0481443.1"/>
    <property type="molecule type" value="Genomic_DNA"/>
</dbReference>
<dbReference type="Pfam" id="PF00005">
    <property type="entry name" value="ABC_tran"/>
    <property type="match status" value="1"/>
</dbReference>
<feature type="domain" description="ABC transporter" evidence="7">
    <location>
        <begin position="23"/>
        <end position="245"/>
    </location>
</feature>
<keyword evidence="5" id="KW-0175">Coiled coil</keyword>
<dbReference type="GO" id="GO:0005524">
    <property type="term" value="F:ATP binding"/>
    <property type="evidence" value="ECO:0007669"/>
    <property type="project" value="UniProtKB-KW"/>
</dbReference>
<dbReference type="Pfam" id="PF01476">
    <property type="entry name" value="LysM"/>
    <property type="match status" value="1"/>
</dbReference>
<dbReference type="PROSITE" id="PS51782">
    <property type="entry name" value="LYSM"/>
    <property type="match status" value="1"/>
</dbReference>
<feature type="region of interest" description="Disordered" evidence="6">
    <location>
        <begin position="353"/>
        <end position="389"/>
    </location>
</feature>
<keyword evidence="2" id="KW-0813">Transport</keyword>
<dbReference type="InterPro" id="IPR017871">
    <property type="entry name" value="ABC_transporter-like_CS"/>
</dbReference>
<evidence type="ECO:0000256" key="2">
    <source>
        <dbReference type="ARBA" id="ARBA00022448"/>
    </source>
</evidence>
<dbReference type="SUPFAM" id="SSF52540">
    <property type="entry name" value="P-loop containing nucleoside triphosphate hydrolases"/>
    <property type="match status" value="1"/>
</dbReference>
<dbReference type="SMART" id="SM00257">
    <property type="entry name" value="LysM"/>
    <property type="match status" value="1"/>
</dbReference>
<evidence type="ECO:0000256" key="6">
    <source>
        <dbReference type="SAM" id="MobiDB-lite"/>
    </source>
</evidence>
<dbReference type="Proteomes" id="UP000664832">
    <property type="component" value="Unassembled WGS sequence"/>
</dbReference>
<dbReference type="InterPro" id="IPR003439">
    <property type="entry name" value="ABC_transporter-like_ATP-bd"/>
</dbReference>
<dbReference type="PROSITE" id="PS50893">
    <property type="entry name" value="ABC_TRANSPORTER_2"/>
    <property type="match status" value="1"/>
</dbReference>
<feature type="coiled-coil region" evidence="5">
    <location>
        <begin position="244"/>
        <end position="287"/>
    </location>
</feature>
<gene>
    <name evidence="9" type="ORF">JZO71_03770</name>
</gene>
<dbReference type="InterPro" id="IPR027417">
    <property type="entry name" value="P-loop_NTPase"/>
</dbReference>
<dbReference type="InterPro" id="IPR036779">
    <property type="entry name" value="LysM_dom_sf"/>
</dbReference>
<feature type="domain" description="LysM" evidence="8">
    <location>
        <begin position="394"/>
        <end position="437"/>
    </location>
</feature>
<sequence>MLTYKVKAKYITKEYDLLKRKSDKIKSLFTFTRKKIPSFWALKGISFEVNDGETVGIIGINGSGKSTLSNLISGIIPPTSGSLDIHGDTSIISIGAGLKGPLTGIENIQLKCLMSGMSNSKIKEVTPDIIEFADLGDFINQPVKSYSSGMKSRLGFAVAVHQNPDILIIDEALAVGDDTFYQKCVNKMMEFKEQGKTIFFVSHSLGQVEKLCDKTIWMHYGELKMFGKTKEVITEYKNFTQWFKQQSKEEQSKYQRKMKNKQKEFTLQKLKDDIIKKKENENKLLTRSEVREIQNETQKTPIGDKMKRGTKIMLLMASVLLVCLSIISFNDNAVSSIINNPVEFIRKQFTDLRKNSTPPKERSSKMDSSTNISSLNSSTEIISESTSMSSDTLESYMVQPGDTLESIANQYNISIDELKYENLLSDNNIEAGQELKIPTSSEQ</sequence>
<evidence type="ECO:0000256" key="3">
    <source>
        <dbReference type="ARBA" id="ARBA00022741"/>
    </source>
</evidence>
<keyword evidence="10" id="KW-1185">Reference proteome</keyword>
<evidence type="ECO:0000256" key="4">
    <source>
        <dbReference type="ARBA" id="ARBA00022840"/>
    </source>
</evidence>
<dbReference type="InterPro" id="IPR015860">
    <property type="entry name" value="ABC_transpr_TagH-like"/>
</dbReference>
<name>A0ABS3HYA5_9ENTE</name>
<proteinExistence type="inferred from homology"/>
<comment type="caution">
    <text evidence="9">The sequence shown here is derived from an EMBL/GenBank/DDBJ whole genome shotgun (WGS) entry which is preliminary data.</text>
</comment>
<dbReference type="SMART" id="SM00382">
    <property type="entry name" value="AAA"/>
    <property type="match status" value="1"/>
</dbReference>
<reference evidence="9 10" key="1">
    <citation type="submission" date="2021-03" db="EMBL/GenBank/DDBJ databases">
        <title>Enterococcal diversity collection.</title>
        <authorList>
            <person name="Gilmore M.S."/>
            <person name="Schwartzman J."/>
            <person name="Van Tyne D."/>
            <person name="Martin M."/>
            <person name="Earl A.M."/>
            <person name="Manson A.L."/>
            <person name="Straub T."/>
            <person name="Salamzade R."/>
            <person name="Saavedra J."/>
            <person name="Lebreton F."/>
            <person name="Prichula J."/>
            <person name="Schaufler K."/>
            <person name="Gaca A."/>
            <person name="Sgardioli B."/>
            <person name="Wagenaar J."/>
            <person name="Strong T."/>
        </authorList>
    </citation>
    <scope>NUCLEOTIDE SEQUENCE [LARGE SCALE GENOMIC DNA]</scope>
    <source>
        <strain evidence="9 10">MSG2901</strain>
    </source>
</reference>
<evidence type="ECO:0000313" key="10">
    <source>
        <dbReference type="Proteomes" id="UP000664832"/>
    </source>
</evidence>
<comment type="similarity">
    <text evidence="1">Belongs to the ABC transporter superfamily.</text>
</comment>